<reference evidence="3" key="1">
    <citation type="journal article" date="2015" name="PeerJ">
        <title>First genomic representation of candidate bacterial phylum KSB3 points to enhanced environmental sensing as a trigger of wastewater bulking.</title>
        <authorList>
            <person name="Sekiguchi Y."/>
            <person name="Ohashi A."/>
            <person name="Parks D.H."/>
            <person name="Yamauchi T."/>
            <person name="Tyson G.W."/>
            <person name="Hugenholtz P."/>
        </authorList>
    </citation>
    <scope>NUCLEOTIDE SEQUENCE [LARGE SCALE GENOMIC DNA]</scope>
</reference>
<feature type="transmembrane region" description="Helical" evidence="1">
    <location>
        <begin position="123"/>
        <end position="142"/>
    </location>
</feature>
<feature type="transmembrane region" description="Helical" evidence="1">
    <location>
        <begin position="360"/>
        <end position="377"/>
    </location>
</feature>
<feature type="transmembrane region" description="Helical" evidence="1">
    <location>
        <begin position="398"/>
        <end position="422"/>
    </location>
</feature>
<feature type="transmembrane region" description="Helical" evidence="1">
    <location>
        <begin position="434"/>
        <end position="452"/>
    </location>
</feature>
<dbReference type="Pfam" id="PF06808">
    <property type="entry name" value="DctM"/>
    <property type="match status" value="1"/>
</dbReference>
<feature type="transmembrane region" description="Helical" evidence="1">
    <location>
        <begin position="517"/>
        <end position="534"/>
    </location>
</feature>
<feature type="domain" description="TRAP C4-dicarboxylate transport system permease DctM subunit" evidence="2">
    <location>
        <begin position="111"/>
        <end position="542"/>
    </location>
</feature>
<dbReference type="InterPro" id="IPR011853">
    <property type="entry name" value="TRAP_DctM-Dct_fused"/>
</dbReference>
<evidence type="ECO:0000259" key="2">
    <source>
        <dbReference type="Pfam" id="PF06808"/>
    </source>
</evidence>
<protein>
    <submittedName>
        <fullName evidence="3">TRAP transporter, 4TM/12TM fusion protein</fullName>
    </submittedName>
</protein>
<dbReference type="PANTHER" id="PTHR43849:SF2">
    <property type="entry name" value="BLL3936 PROTEIN"/>
    <property type="match status" value="1"/>
</dbReference>
<feature type="transmembrane region" description="Helical" evidence="1">
    <location>
        <begin position="100"/>
        <end position="116"/>
    </location>
</feature>
<keyword evidence="4" id="KW-1185">Reference proteome</keyword>
<evidence type="ECO:0000313" key="4">
    <source>
        <dbReference type="Proteomes" id="UP000030661"/>
    </source>
</evidence>
<evidence type="ECO:0000256" key="1">
    <source>
        <dbReference type="SAM" id="Phobius"/>
    </source>
</evidence>
<feature type="transmembrane region" description="Helical" evidence="1">
    <location>
        <begin position="170"/>
        <end position="193"/>
    </location>
</feature>
<keyword evidence="1" id="KW-0472">Membrane</keyword>
<dbReference type="AlphaFoldDB" id="A0A081C1H0"/>
<dbReference type="InterPro" id="IPR010656">
    <property type="entry name" value="DctM"/>
</dbReference>
<keyword evidence="1" id="KW-0812">Transmembrane</keyword>
<dbReference type="EMBL" id="DF820467">
    <property type="protein sequence ID" value="GAK58425.1"/>
    <property type="molecule type" value="Genomic_DNA"/>
</dbReference>
<dbReference type="NCBIfam" id="TIGR02123">
    <property type="entry name" value="TRAP_fused"/>
    <property type="match status" value="1"/>
</dbReference>
<feature type="transmembrane region" description="Helical" evidence="1">
    <location>
        <begin position="336"/>
        <end position="354"/>
    </location>
</feature>
<gene>
    <name evidence="3" type="ORF">U27_05399</name>
</gene>
<feature type="transmembrane region" description="Helical" evidence="1">
    <location>
        <begin position="546"/>
        <end position="567"/>
    </location>
</feature>
<keyword evidence="1" id="KW-1133">Transmembrane helix</keyword>
<dbReference type="HOGENOM" id="CLU_007041_3_1_0"/>
<feature type="transmembrane region" description="Helical" evidence="1">
    <location>
        <begin position="67"/>
        <end position="85"/>
    </location>
</feature>
<dbReference type="eggNOG" id="COG4666">
    <property type="taxonomic scope" value="Bacteria"/>
</dbReference>
<accession>A0A081C1H0</accession>
<dbReference type="Proteomes" id="UP000030661">
    <property type="component" value="Unassembled WGS sequence"/>
</dbReference>
<dbReference type="STRING" id="1499967.U27_05399"/>
<feature type="transmembrane region" description="Helical" evidence="1">
    <location>
        <begin position="12"/>
        <end position="29"/>
    </location>
</feature>
<feature type="transmembrane region" description="Helical" evidence="1">
    <location>
        <begin position="35"/>
        <end position="55"/>
    </location>
</feature>
<organism evidence="3">
    <name type="scientific">Vecturithrix granuli</name>
    <dbReference type="NCBI Taxonomy" id="1499967"/>
    <lineage>
        <taxon>Bacteria</taxon>
        <taxon>Candidatus Moduliflexota</taxon>
        <taxon>Candidatus Vecturitrichia</taxon>
        <taxon>Candidatus Vecturitrichales</taxon>
        <taxon>Candidatus Vecturitrichaceae</taxon>
        <taxon>Candidatus Vecturithrix</taxon>
    </lineage>
</organism>
<sequence length="623" mass="67548">MRKLKGWEYHVTYLIILLMGFFHLYTALFGVKEAYLQRMIHLTFVLPLAFLLYPLYKTPAALEHIPIYDWVLAVVSVIPGVYAILHYDEISTRIVQVDEVTRPQLILGIILTLVLLEVTRRVVGWPLALIGFLFAAYMLYGYHLPGMLRGFQFTLPEVIEQLYLTSEGILGIPLGVSATYVIIFLIFGGFLNLSGIGEYFMSIAIVLTGKARGGPAKIAVVSSGLFGMLSGSAVANVYGTGTFTIPLMKRIGYSDVFAGSVEAVASSGGQIMPPIMGAAAFIIASFLGVPYKDVMISALVPAVLYYFAIGVMVHYRAVRRDLRGMAEEELPNKMAVLRKLYMVAPVLVLIYMLLVGYTPMWAAVISILVTIAISLPHKEHRLGPKAMLDAIVDGGRNIVVVAIACACAGIVVGSLTLTGFGFKFVTAMFSLSQGIPFLALFLIMLICIILGMGLPTTGAYILASALGVPALIKLGFTPMACHLFVFYFAIVSAITPPVALAAYAAASISGASPMQTGFMASRLGFVAYLLPFAFMYDPGFLLKGSLFHNLITIILGSVGVVGLALALEGFIHRELTFWERGVMMVGGVLTLFPTYPLKFVGLAVVVVIYLFVRKDYPLKNQGA</sequence>
<proteinExistence type="predicted"/>
<dbReference type="PANTHER" id="PTHR43849">
    <property type="entry name" value="BLL3936 PROTEIN"/>
    <property type="match status" value="1"/>
</dbReference>
<evidence type="ECO:0000313" key="3">
    <source>
        <dbReference type="EMBL" id="GAK58425.1"/>
    </source>
</evidence>
<name>A0A081C1H0_VECG1</name>
<feature type="transmembrane region" description="Helical" evidence="1">
    <location>
        <begin position="295"/>
        <end position="315"/>
    </location>
</feature>
<feature type="transmembrane region" description="Helical" evidence="1">
    <location>
        <begin position="588"/>
        <end position="612"/>
    </location>
</feature>
<feature type="transmembrane region" description="Helical" evidence="1">
    <location>
        <begin position="484"/>
        <end position="505"/>
    </location>
</feature>